<dbReference type="EMBL" id="CAUEEQ010001114">
    <property type="protein sequence ID" value="CAJ0918936.1"/>
    <property type="molecule type" value="Genomic_DNA"/>
</dbReference>
<dbReference type="Proteomes" id="UP001176940">
    <property type="component" value="Unassembled WGS sequence"/>
</dbReference>
<proteinExistence type="predicted"/>
<feature type="region of interest" description="Disordered" evidence="2">
    <location>
        <begin position="207"/>
        <end position="238"/>
    </location>
</feature>
<name>A0ABN9KRS6_9NEOB</name>
<keyword evidence="4" id="KW-1185">Reference proteome</keyword>
<evidence type="ECO:0000313" key="3">
    <source>
        <dbReference type="EMBL" id="CAJ0918936.1"/>
    </source>
</evidence>
<comment type="caution">
    <text evidence="3">The sequence shown here is derived from an EMBL/GenBank/DDBJ whole genome shotgun (WGS) entry which is preliminary data.</text>
</comment>
<protein>
    <submittedName>
        <fullName evidence="3">Uncharacterized protein</fullName>
    </submittedName>
</protein>
<gene>
    <name evidence="3" type="ORF">RIMI_LOCUS889825</name>
</gene>
<reference evidence="3" key="1">
    <citation type="submission" date="2023-07" db="EMBL/GenBank/DDBJ databases">
        <authorList>
            <person name="Stuckert A."/>
        </authorList>
    </citation>
    <scope>NUCLEOTIDE SEQUENCE</scope>
</reference>
<feature type="compositionally biased region" description="Low complexity" evidence="2">
    <location>
        <begin position="208"/>
        <end position="218"/>
    </location>
</feature>
<organism evidence="3 4">
    <name type="scientific">Ranitomeya imitator</name>
    <name type="common">mimic poison frog</name>
    <dbReference type="NCBI Taxonomy" id="111125"/>
    <lineage>
        <taxon>Eukaryota</taxon>
        <taxon>Metazoa</taxon>
        <taxon>Chordata</taxon>
        <taxon>Craniata</taxon>
        <taxon>Vertebrata</taxon>
        <taxon>Euteleostomi</taxon>
        <taxon>Amphibia</taxon>
        <taxon>Batrachia</taxon>
        <taxon>Anura</taxon>
        <taxon>Neobatrachia</taxon>
        <taxon>Hyloidea</taxon>
        <taxon>Dendrobatidae</taxon>
        <taxon>Dendrobatinae</taxon>
        <taxon>Ranitomeya</taxon>
    </lineage>
</organism>
<sequence length="376" mass="43679">MSTTGFPYNESEIAEIVSQVMTSGDFLQISASEFKSRDLERETRHLVGLELHSITIAEYIKTQRIPRGLRVSLRPTLFQDNPEFCQKFELILNKCSLDLMALTLDNLNKEIKNCQDKVSSIETQLKDSLPKEEFEAIKTCTKDNVDSFKKDTEQRKRQKFIRDTQDYLQKRVYKWQGSSSRQNYRSYRNMDGTSASSSDSERLDYVRSTSSSSFLGSSKRTYPRKGRGRGPMLQRSTDKGCIPGPRSFHDASSFFTTAYLLDSSEDRLLYRLLLLPSLKSLGLPVHRLKCDVATRWNSTLHMLQRLWQHRRVLVQYVMTYSLGQRDQEVDYRMFSHCGKSFGPRHKKSSRQLFPLLALVHDECDAHHVTKQHIEYL</sequence>
<evidence type="ECO:0000256" key="1">
    <source>
        <dbReference type="SAM" id="Coils"/>
    </source>
</evidence>
<evidence type="ECO:0000313" key="4">
    <source>
        <dbReference type="Proteomes" id="UP001176940"/>
    </source>
</evidence>
<feature type="coiled-coil region" evidence="1">
    <location>
        <begin position="97"/>
        <end position="124"/>
    </location>
</feature>
<keyword evidence="1" id="KW-0175">Coiled coil</keyword>
<accession>A0ABN9KRS6</accession>
<evidence type="ECO:0000256" key="2">
    <source>
        <dbReference type="SAM" id="MobiDB-lite"/>
    </source>
</evidence>